<name>A0ACC1KDC7_9FUNG</name>
<organism evidence="1 2">
    <name type="scientific">Coemansia linderi</name>
    <dbReference type="NCBI Taxonomy" id="2663919"/>
    <lineage>
        <taxon>Eukaryota</taxon>
        <taxon>Fungi</taxon>
        <taxon>Fungi incertae sedis</taxon>
        <taxon>Zoopagomycota</taxon>
        <taxon>Kickxellomycotina</taxon>
        <taxon>Kickxellomycetes</taxon>
        <taxon>Kickxellales</taxon>
        <taxon>Kickxellaceae</taxon>
        <taxon>Coemansia</taxon>
    </lineage>
</organism>
<keyword evidence="2" id="KW-1185">Reference proteome</keyword>
<dbReference type="Proteomes" id="UP001140066">
    <property type="component" value="Unassembled WGS sequence"/>
</dbReference>
<evidence type="ECO:0000313" key="1">
    <source>
        <dbReference type="EMBL" id="KAJ2788193.1"/>
    </source>
</evidence>
<comment type="caution">
    <text evidence="1">The sequence shown here is derived from an EMBL/GenBank/DDBJ whole genome shotgun (WGS) entry which is preliminary data.</text>
</comment>
<accession>A0ACC1KDC7</accession>
<gene>
    <name evidence="1" type="ORF">GGI18_003042</name>
</gene>
<proteinExistence type="predicted"/>
<feature type="non-terminal residue" evidence="1">
    <location>
        <position position="156"/>
    </location>
</feature>
<reference evidence="1" key="1">
    <citation type="submission" date="2022-07" db="EMBL/GenBank/DDBJ databases">
        <title>Phylogenomic reconstructions and comparative analyses of Kickxellomycotina fungi.</title>
        <authorList>
            <person name="Reynolds N.K."/>
            <person name="Stajich J.E."/>
            <person name="Barry K."/>
            <person name="Grigoriev I.V."/>
            <person name="Crous P."/>
            <person name="Smith M.E."/>
        </authorList>
    </citation>
    <scope>NUCLEOTIDE SEQUENCE</scope>
    <source>
        <strain evidence="1">BCRC 34191</strain>
    </source>
</reference>
<evidence type="ECO:0000313" key="2">
    <source>
        <dbReference type="Proteomes" id="UP001140066"/>
    </source>
</evidence>
<dbReference type="EMBL" id="JANBUK010000909">
    <property type="protein sequence ID" value="KAJ2788193.1"/>
    <property type="molecule type" value="Genomic_DNA"/>
</dbReference>
<sequence>MHIKKIALRAMVLGMVAVAVMATNEPVDWEGPCTDAAIVANWKDIRTRFRRILDDDDDRLSDSKRRQVYKLLNNSYYLPYNPDLVLKDKLFDIVGSKYMQYAIGEILNKYWRKHPCVTPTPTTSSSTSSIYSTVTSSDIYSTVTSSDIYSTVTSSD</sequence>
<protein>
    <submittedName>
        <fullName evidence="1">Uncharacterized protein</fullName>
    </submittedName>
</protein>